<dbReference type="GO" id="GO:0046403">
    <property type="term" value="F:polynucleotide 3'-phosphatase activity"/>
    <property type="evidence" value="ECO:0007669"/>
    <property type="project" value="TreeGrafter"/>
</dbReference>
<dbReference type="Pfam" id="PF13671">
    <property type="entry name" value="AAA_33"/>
    <property type="match status" value="1"/>
</dbReference>
<dbReference type="InterPro" id="IPR023214">
    <property type="entry name" value="HAD_sf"/>
</dbReference>
<dbReference type="OrthoDB" id="19045at2759"/>
<evidence type="ECO:0000313" key="2">
    <source>
        <dbReference type="EMBL" id="EJT49849.1"/>
    </source>
</evidence>
<organism evidence="2 3">
    <name type="scientific">Trichosporon asahii var. asahii (strain ATCC 90039 / CBS 2479 / JCM 2466 / KCTC 7840 / NBRC 103889/ NCYC 2677 / UAMH 7654)</name>
    <name type="common">Yeast</name>
    <dbReference type="NCBI Taxonomy" id="1186058"/>
    <lineage>
        <taxon>Eukaryota</taxon>
        <taxon>Fungi</taxon>
        <taxon>Dikarya</taxon>
        <taxon>Basidiomycota</taxon>
        <taxon>Agaricomycotina</taxon>
        <taxon>Tremellomycetes</taxon>
        <taxon>Trichosporonales</taxon>
        <taxon>Trichosporonaceae</taxon>
        <taxon>Trichosporon</taxon>
    </lineage>
</organism>
<dbReference type="Pfam" id="PF08645">
    <property type="entry name" value="PNK3P"/>
    <property type="match status" value="1"/>
</dbReference>
<dbReference type="InterPro" id="IPR013954">
    <property type="entry name" value="PNK3P"/>
</dbReference>
<dbReference type="Gene3D" id="3.40.50.1000">
    <property type="entry name" value="HAD superfamily/HAD-like"/>
    <property type="match status" value="1"/>
</dbReference>
<dbReference type="VEuPathDB" id="FungiDB:A1Q1_01001"/>
<reference evidence="2 3" key="1">
    <citation type="journal article" date="2012" name="Eukaryot. Cell">
        <title>Draft genome sequence of CBS 2479, the standard type strain of Trichosporon asahii.</title>
        <authorList>
            <person name="Yang R.Y."/>
            <person name="Li H.T."/>
            <person name="Zhu H."/>
            <person name="Zhou G.P."/>
            <person name="Wang M."/>
            <person name="Wang L."/>
        </authorList>
    </citation>
    <scope>NUCLEOTIDE SEQUENCE [LARGE SCALE GENOMIC DNA]</scope>
    <source>
        <strain evidence="3">ATCC 90039 / CBS 2479 / JCM 2466 / KCTC 7840 / NCYC 2677 / UAMH 7654</strain>
    </source>
</reference>
<dbReference type="RefSeq" id="XP_014181099.1">
    <property type="nucleotide sequence ID" value="XM_014325624.1"/>
</dbReference>
<dbReference type="SUPFAM" id="SSF52540">
    <property type="entry name" value="P-loop containing nucleoside triphosphate hydrolases"/>
    <property type="match status" value="1"/>
</dbReference>
<sequence>MAGPGRCRPPPESTNPDARGRHLNNIDRALAVANASTMAQKRASSGSLPPAKKSELARLCHQLIPVHSFFTQNGANGSTDMANGSYQKAPPSLLHYQHLDPLKEAKEKKEKVSLVLYDLDGTLIKPRNNGRFPKNREDWTWWHTSVPARLKEEAEAGKHIIILSNQGVTDKKLVEWKAKIPLIAARLPNVPFRVLAATKRDVYRKPRTGMYDYVVDLYREQGIEIGCVPEPAGIVSAQPRGLWVLSGSFKLTPVPLVTPANKPITSDKKELIVFVGPPASGKTSFYRRYFPKYEHVNQDKLGNRDRCMKAAREALQAGRSVVVDNTNRDRKTRKLYVDLAKEQGVPASAELAHHNNAYRAFYGPDDEPKRDILPGLAINSFGSAYEAPDATEGFKEIRTVNFVWEGTEEQKKKWMRYMD</sequence>
<gene>
    <name evidence="2" type="ORF">A1Q1_01001</name>
</gene>
<dbReference type="KEGG" id="tasa:A1Q1_01001"/>
<dbReference type="Gene3D" id="3.40.50.300">
    <property type="entry name" value="P-loop containing nucleotide triphosphate hydrolases"/>
    <property type="match status" value="1"/>
</dbReference>
<dbReference type="PANTHER" id="PTHR12083:SF9">
    <property type="entry name" value="BIFUNCTIONAL POLYNUCLEOTIDE PHOSPHATASE_KINASE"/>
    <property type="match status" value="1"/>
</dbReference>
<dbReference type="GO" id="GO:0006281">
    <property type="term" value="P:DNA repair"/>
    <property type="evidence" value="ECO:0007669"/>
    <property type="project" value="TreeGrafter"/>
</dbReference>
<dbReference type="InterPro" id="IPR036412">
    <property type="entry name" value="HAD-like_sf"/>
</dbReference>
<dbReference type="GeneID" id="25984515"/>
<comment type="caution">
    <text evidence="2">The sequence shown here is derived from an EMBL/GenBank/DDBJ whole genome shotgun (WGS) entry which is preliminary data.</text>
</comment>
<dbReference type="PANTHER" id="PTHR12083">
    <property type="entry name" value="BIFUNCTIONAL POLYNUCLEOTIDE PHOSPHATASE/KINASE"/>
    <property type="match status" value="1"/>
</dbReference>
<dbReference type="EMBL" id="ALBS01000145">
    <property type="protein sequence ID" value="EJT49849.1"/>
    <property type="molecule type" value="Genomic_DNA"/>
</dbReference>
<feature type="region of interest" description="Disordered" evidence="1">
    <location>
        <begin position="1"/>
        <end position="23"/>
    </location>
</feature>
<dbReference type="SUPFAM" id="SSF56784">
    <property type="entry name" value="HAD-like"/>
    <property type="match status" value="1"/>
</dbReference>
<protein>
    <recommendedName>
        <fullName evidence="4">Polynucleotide kinase 3'-phosphatase</fullName>
    </recommendedName>
</protein>
<dbReference type="Proteomes" id="UP000002748">
    <property type="component" value="Unassembled WGS sequence"/>
</dbReference>
<dbReference type="InterPro" id="IPR027417">
    <property type="entry name" value="P-loop_NTPase"/>
</dbReference>
<accession>J6EYU8</accession>
<dbReference type="NCBIfam" id="TIGR01662">
    <property type="entry name" value="HAD-SF-IIIA"/>
    <property type="match status" value="1"/>
</dbReference>
<evidence type="ECO:0008006" key="4">
    <source>
        <dbReference type="Google" id="ProtNLM"/>
    </source>
</evidence>
<evidence type="ECO:0000256" key="1">
    <source>
        <dbReference type="SAM" id="MobiDB-lite"/>
    </source>
</evidence>
<proteinExistence type="predicted"/>
<dbReference type="HOGENOM" id="CLU_014938_3_1_1"/>
<dbReference type="AlphaFoldDB" id="J6EYU8"/>
<name>J6EYU8_TRIAS</name>
<dbReference type="GO" id="GO:0003690">
    <property type="term" value="F:double-stranded DNA binding"/>
    <property type="evidence" value="ECO:0007669"/>
    <property type="project" value="TreeGrafter"/>
</dbReference>
<dbReference type="GO" id="GO:0046404">
    <property type="term" value="F:ATP-dependent polydeoxyribonucleotide 5'-hydroxyl-kinase activity"/>
    <property type="evidence" value="ECO:0007669"/>
    <property type="project" value="TreeGrafter"/>
</dbReference>
<evidence type="ECO:0000313" key="3">
    <source>
        <dbReference type="Proteomes" id="UP000002748"/>
    </source>
</evidence>
<dbReference type="InterPro" id="IPR006549">
    <property type="entry name" value="HAD-SF_hydro_IIIA"/>
</dbReference>